<comment type="catalytic activity">
    <reaction evidence="1">
        <text>7-phospho-2-dehydro-3-deoxy-D-arabino-heptonate = 3-dehydroquinate + phosphate</text>
        <dbReference type="Rhea" id="RHEA:21968"/>
        <dbReference type="ChEBI" id="CHEBI:32364"/>
        <dbReference type="ChEBI" id="CHEBI:43474"/>
        <dbReference type="ChEBI" id="CHEBI:58394"/>
        <dbReference type="EC" id="4.2.3.4"/>
    </reaction>
</comment>
<keyword evidence="10" id="KW-0963">Cytoplasm</keyword>
<dbReference type="EC" id="4.2.3.4" evidence="8 19"/>
<dbReference type="EMBL" id="JACCCY010000003">
    <property type="protein sequence ID" value="NYI49975.1"/>
    <property type="molecule type" value="Genomic_DNA"/>
</dbReference>
<comment type="caution">
    <text evidence="22">The sequence shown here is derived from an EMBL/GenBank/DDBJ whole genome shotgun (WGS) entry which is preliminary data.</text>
</comment>
<keyword evidence="11" id="KW-0028">Amino-acid biosynthesis</keyword>
<dbReference type="Pfam" id="PF01761">
    <property type="entry name" value="DHQ_synthase"/>
    <property type="match status" value="1"/>
</dbReference>
<accession>A0A8E2A1S5</accession>
<dbReference type="InterPro" id="IPR030963">
    <property type="entry name" value="DHQ_synth_fam"/>
</dbReference>
<proteinExistence type="inferred from homology"/>
<dbReference type="Gene3D" id="1.20.1090.10">
    <property type="entry name" value="Dehydroquinate synthase-like - alpha domain"/>
    <property type="match status" value="1"/>
</dbReference>
<evidence type="ECO:0000256" key="15">
    <source>
        <dbReference type="ARBA" id="ARBA00023027"/>
    </source>
</evidence>
<dbReference type="PANTHER" id="PTHR43622:SF7">
    <property type="entry name" value="3-DEHYDROQUINATE SYNTHASE, CHLOROPLASTIC"/>
    <property type="match status" value="1"/>
</dbReference>
<dbReference type="GO" id="GO:0046872">
    <property type="term" value="F:metal ion binding"/>
    <property type="evidence" value="ECO:0007669"/>
    <property type="project" value="UniProtKB-KW"/>
</dbReference>
<evidence type="ECO:0000256" key="13">
    <source>
        <dbReference type="ARBA" id="ARBA00022741"/>
    </source>
</evidence>
<evidence type="ECO:0000256" key="3">
    <source>
        <dbReference type="ARBA" id="ARBA00001941"/>
    </source>
</evidence>
<evidence type="ECO:0000256" key="16">
    <source>
        <dbReference type="ARBA" id="ARBA00023141"/>
    </source>
</evidence>
<dbReference type="RefSeq" id="WP_179399673.1">
    <property type="nucleotide sequence ID" value="NZ_JACCCY010000003.1"/>
</dbReference>
<protein>
    <recommendedName>
        <fullName evidence="9 19">3-dehydroquinate synthase</fullName>
        <ecNumber evidence="8 19">4.2.3.4</ecNumber>
    </recommendedName>
</protein>
<dbReference type="AlphaFoldDB" id="A0A8E2A1S5"/>
<feature type="domain" description="3-dehydroquinate synthase C-terminal" evidence="21">
    <location>
        <begin position="170"/>
        <end position="313"/>
    </location>
</feature>
<dbReference type="GO" id="GO:0003856">
    <property type="term" value="F:3-dehydroquinate synthase activity"/>
    <property type="evidence" value="ECO:0007669"/>
    <property type="project" value="UniProtKB-UniRule"/>
</dbReference>
<sequence length="353" mass="39257">MAAQNVIICKNLQSELQNFLQSVKYDKLFVLTDSNTLELCLPMLKEVPQLQGAPVITVEAGDTNKNIEQVTAIWMRLCNEGASRNSLLLNVGGGMITDMGGFVAATFKRGIHSVNVPTTLMASVDAAVGGKTGINFNGLKNEIGSFYPPLCVLIDSSFLKTLDRDNLLSGYAEMVKHALISNMETYHAILSFDLDLVDYTLLNQMVAQSVAVKERIVEEDPKEMGIRKALNLGHTVGHAYESLSFRKGRPVLHGHAVAAGLVSELYLSYKKCGFPMENLSQVVYYLKKYYPPFFFNCDDYEALYELMTHDKKNEGGIINFTLLSQVGEVQINQSVTKEKVLESFDFYRESFGI</sequence>
<organism evidence="22 23">
    <name type="scientific">Macellibacteroides fermentans</name>
    <dbReference type="NCBI Taxonomy" id="879969"/>
    <lineage>
        <taxon>Bacteria</taxon>
        <taxon>Pseudomonadati</taxon>
        <taxon>Bacteroidota</taxon>
        <taxon>Bacteroidia</taxon>
        <taxon>Bacteroidales</taxon>
        <taxon>Porphyromonadaceae</taxon>
        <taxon>Macellibacteroides</taxon>
    </lineage>
</organism>
<feature type="domain" description="3-dehydroquinate synthase N-terminal" evidence="20">
    <location>
        <begin position="56"/>
        <end position="167"/>
    </location>
</feature>
<evidence type="ECO:0000256" key="10">
    <source>
        <dbReference type="ARBA" id="ARBA00022490"/>
    </source>
</evidence>
<evidence type="ECO:0000256" key="19">
    <source>
        <dbReference type="NCBIfam" id="TIGR01357"/>
    </source>
</evidence>
<evidence type="ECO:0000259" key="21">
    <source>
        <dbReference type="Pfam" id="PF24621"/>
    </source>
</evidence>
<comment type="cofactor">
    <cofactor evidence="3">
        <name>Co(2+)</name>
        <dbReference type="ChEBI" id="CHEBI:48828"/>
    </cofactor>
</comment>
<keyword evidence="12" id="KW-0479">Metal-binding</keyword>
<evidence type="ECO:0000256" key="1">
    <source>
        <dbReference type="ARBA" id="ARBA00001393"/>
    </source>
</evidence>
<keyword evidence="18" id="KW-0170">Cobalt</keyword>
<dbReference type="CDD" id="cd08195">
    <property type="entry name" value="DHQS"/>
    <property type="match status" value="1"/>
</dbReference>
<evidence type="ECO:0000256" key="9">
    <source>
        <dbReference type="ARBA" id="ARBA00017684"/>
    </source>
</evidence>
<evidence type="ECO:0000256" key="7">
    <source>
        <dbReference type="ARBA" id="ARBA00005412"/>
    </source>
</evidence>
<evidence type="ECO:0000256" key="12">
    <source>
        <dbReference type="ARBA" id="ARBA00022723"/>
    </source>
</evidence>
<keyword evidence="16" id="KW-0057">Aromatic amino acid biosynthesis</keyword>
<dbReference type="Proteomes" id="UP000574332">
    <property type="component" value="Unassembled WGS sequence"/>
</dbReference>
<dbReference type="Pfam" id="PF24621">
    <property type="entry name" value="DHQS_C"/>
    <property type="match status" value="1"/>
</dbReference>
<dbReference type="GO" id="GO:0008652">
    <property type="term" value="P:amino acid biosynthetic process"/>
    <property type="evidence" value="ECO:0007669"/>
    <property type="project" value="UniProtKB-KW"/>
</dbReference>
<dbReference type="InterPro" id="IPR056179">
    <property type="entry name" value="DHQS_C"/>
</dbReference>
<name>A0A8E2A1S5_9PORP</name>
<evidence type="ECO:0000256" key="8">
    <source>
        <dbReference type="ARBA" id="ARBA00013031"/>
    </source>
</evidence>
<dbReference type="NCBIfam" id="TIGR01357">
    <property type="entry name" value="aroB"/>
    <property type="match status" value="1"/>
</dbReference>
<reference evidence="22 23" key="1">
    <citation type="submission" date="2020-07" db="EMBL/GenBank/DDBJ databases">
        <title>Genomic Encyclopedia of Type Strains, Phase IV (KMG-IV): sequencing the most valuable type-strain genomes for metagenomic binning, comparative biology and taxonomic classification.</title>
        <authorList>
            <person name="Goeker M."/>
        </authorList>
    </citation>
    <scope>NUCLEOTIDE SEQUENCE [LARGE SCALE GENOMIC DNA]</scope>
    <source>
        <strain evidence="22 23">DSM 23697</strain>
    </source>
</reference>
<dbReference type="PIRSF" id="PIRSF001455">
    <property type="entry name" value="DHQ_synth"/>
    <property type="match status" value="1"/>
</dbReference>
<evidence type="ECO:0000256" key="11">
    <source>
        <dbReference type="ARBA" id="ARBA00022605"/>
    </source>
</evidence>
<evidence type="ECO:0000256" key="14">
    <source>
        <dbReference type="ARBA" id="ARBA00022833"/>
    </source>
</evidence>
<evidence type="ECO:0000256" key="5">
    <source>
        <dbReference type="ARBA" id="ARBA00004496"/>
    </source>
</evidence>
<evidence type="ECO:0000256" key="4">
    <source>
        <dbReference type="ARBA" id="ARBA00003485"/>
    </source>
</evidence>
<evidence type="ECO:0000256" key="18">
    <source>
        <dbReference type="ARBA" id="ARBA00023285"/>
    </source>
</evidence>
<comment type="function">
    <text evidence="4">Catalyzes the conversion of 3-deoxy-D-arabino-heptulosonate 7-phosphate (DAHP) to dehydroquinate (DHQ).</text>
</comment>
<dbReference type="GO" id="GO:0005737">
    <property type="term" value="C:cytoplasm"/>
    <property type="evidence" value="ECO:0007669"/>
    <property type="project" value="UniProtKB-SubCell"/>
</dbReference>
<comment type="cofactor">
    <cofactor evidence="2">
        <name>NAD(+)</name>
        <dbReference type="ChEBI" id="CHEBI:57540"/>
    </cofactor>
</comment>
<evidence type="ECO:0000256" key="2">
    <source>
        <dbReference type="ARBA" id="ARBA00001911"/>
    </source>
</evidence>
<evidence type="ECO:0000259" key="20">
    <source>
        <dbReference type="Pfam" id="PF01761"/>
    </source>
</evidence>
<dbReference type="SUPFAM" id="SSF56796">
    <property type="entry name" value="Dehydroquinate synthase-like"/>
    <property type="match status" value="1"/>
</dbReference>
<dbReference type="GO" id="GO:0000166">
    <property type="term" value="F:nucleotide binding"/>
    <property type="evidence" value="ECO:0007669"/>
    <property type="project" value="UniProtKB-KW"/>
</dbReference>
<dbReference type="GO" id="GO:0009073">
    <property type="term" value="P:aromatic amino acid family biosynthetic process"/>
    <property type="evidence" value="ECO:0007669"/>
    <property type="project" value="UniProtKB-KW"/>
</dbReference>
<comment type="similarity">
    <text evidence="7">Belongs to the sugar phosphate cyclases superfamily. Dehydroquinate synthase family.</text>
</comment>
<evidence type="ECO:0000313" key="22">
    <source>
        <dbReference type="EMBL" id="NYI49975.1"/>
    </source>
</evidence>
<evidence type="ECO:0000313" key="23">
    <source>
        <dbReference type="Proteomes" id="UP000574332"/>
    </source>
</evidence>
<keyword evidence="17 22" id="KW-0456">Lyase</keyword>
<comment type="pathway">
    <text evidence="6">Metabolic intermediate biosynthesis; chorismate biosynthesis; chorismate from D-erythrose 4-phosphate and phosphoenolpyruvate: step 2/7.</text>
</comment>
<evidence type="ECO:0000256" key="6">
    <source>
        <dbReference type="ARBA" id="ARBA00004661"/>
    </source>
</evidence>
<evidence type="ECO:0000256" key="17">
    <source>
        <dbReference type="ARBA" id="ARBA00023239"/>
    </source>
</evidence>
<keyword evidence="13" id="KW-0547">Nucleotide-binding</keyword>
<keyword evidence="14" id="KW-0862">Zinc</keyword>
<comment type="subcellular location">
    <subcellularLocation>
        <location evidence="5">Cytoplasm</location>
    </subcellularLocation>
</comment>
<dbReference type="InterPro" id="IPR050071">
    <property type="entry name" value="Dehydroquinate_synthase"/>
</dbReference>
<dbReference type="PANTHER" id="PTHR43622">
    <property type="entry name" value="3-DEHYDROQUINATE SYNTHASE"/>
    <property type="match status" value="1"/>
</dbReference>
<dbReference type="InterPro" id="IPR030960">
    <property type="entry name" value="DHQS/DOIS_N"/>
</dbReference>
<dbReference type="Gene3D" id="3.40.50.1970">
    <property type="match status" value="1"/>
</dbReference>
<keyword evidence="15" id="KW-0520">NAD</keyword>
<dbReference type="InterPro" id="IPR016037">
    <property type="entry name" value="DHQ_synth_AroB"/>
</dbReference>
<dbReference type="GO" id="GO:0009423">
    <property type="term" value="P:chorismate biosynthetic process"/>
    <property type="evidence" value="ECO:0007669"/>
    <property type="project" value="UniProtKB-UniRule"/>
</dbReference>
<keyword evidence="23" id="KW-1185">Reference proteome</keyword>
<gene>
    <name evidence="22" type="ORF">F5613_002105</name>
</gene>